<dbReference type="EMBL" id="NJAJ01000007">
    <property type="protein sequence ID" value="PHM66670.1"/>
    <property type="molecule type" value="Genomic_DNA"/>
</dbReference>
<accession>A0A2D0KTB1</accession>
<dbReference type="Proteomes" id="UP000222366">
    <property type="component" value="Unassembled WGS sequence"/>
</dbReference>
<sequence length="160" mass="17745">METKYKILLGLVAFVGVLFLFGAFHSAKSTVVLTLDGVKTTGVVTKLELHISNSNKSKGKKESKYYHPVINFTTEEGKEVQFTSSSGSNPASYKIGEKLEIIYLKDNPANAQLNNFSSLYGITLIFSLFGFLFSLIGFFPLFRARKSKTVKLSKRSKIVS</sequence>
<feature type="transmembrane region" description="Helical" evidence="1">
    <location>
        <begin position="7"/>
        <end position="27"/>
    </location>
</feature>
<evidence type="ECO:0000313" key="3">
    <source>
        <dbReference type="EMBL" id="PHM66670.1"/>
    </source>
</evidence>
<evidence type="ECO:0000313" key="4">
    <source>
        <dbReference type="Proteomes" id="UP000222366"/>
    </source>
</evidence>
<keyword evidence="1" id="KW-1133">Transmembrane helix</keyword>
<keyword evidence="1" id="KW-0812">Transmembrane</keyword>
<protein>
    <submittedName>
        <fullName evidence="3">Inner membrane protein YmfA</fullName>
    </submittedName>
</protein>
<dbReference type="InterPro" id="IPR021994">
    <property type="entry name" value="DUF3592"/>
</dbReference>
<organism evidence="3 4">
    <name type="scientific">Xenorhabdus stockiae</name>
    <dbReference type="NCBI Taxonomy" id="351614"/>
    <lineage>
        <taxon>Bacteria</taxon>
        <taxon>Pseudomonadati</taxon>
        <taxon>Pseudomonadota</taxon>
        <taxon>Gammaproteobacteria</taxon>
        <taxon>Enterobacterales</taxon>
        <taxon>Morganellaceae</taxon>
        <taxon>Xenorhabdus</taxon>
    </lineage>
</organism>
<evidence type="ECO:0000259" key="2">
    <source>
        <dbReference type="Pfam" id="PF12158"/>
    </source>
</evidence>
<feature type="domain" description="DUF3592" evidence="2">
    <location>
        <begin position="40"/>
        <end position="116"/>
    </location>
</feature>
<reference evidence="3 4" key="1">
    <citation type="journal article" date="2017" name="Nat. Microbiol.">
        <title>Natural product diversity associated with the nematode symbionts Photorhabdus and Xenorhabdus.</title>
        <authorList>
            <person name="Tobias N.J."/>
            <person name="Wolff H."/>
            <person name="Djahanschiri B."/>
            <person name="Grundmann F."/>
            <person name="Kronenwerth M."/>
            <person name="Shi Y.M."/>
            <person name="Simonyi S."/>
            <person name="Grun P."/>
            <person name="Shapiro-Ilan D."/>
            <person name="Pidot S.J."/>
            <person name="Stinear T.P."/>
            <person name="Ebersberger I."/>
            <person name="Bode H.B."/>
        </authorList>
    </citation>
    <scope>NUCLEOTIDE SEQUENCE [LARGE SCALE GENOMIC DNA]</scope>
    <source>
        <strain evidence="3 4">DSM 17904</strain>
    </source>
</reference>
<gene>
    <name evidence="3" type="primary">ymfA</name>
    <name evidence="3" type="ORF">Xsto_00999</name>
</gene>
<evidence type="ECO:0000256" key="1">
    <source>
        <dbReference type="SAM" id="Phobius"/>
    </source>
</evidence>
<proteinExistence type="predicted"/>
<dbReference type="Pfam" id="PF12158">
    <property type="entry name" value="DUF3592"/>
    <property type="match status" value="1"/>
</dbReference>
<comment type="caution">
    <text evidence="3">The sequence shown here is derived from an EMBL/GenBank/DDBJ whole genome shotgun (WGS) entry which is preliminary data.</text>
</comment>
<keyword evidence="4" id="KW-1185">Reference proteome</keyword>
<name>A0A2D0KTB1_9GAMM</name>
<dbReference type="RefSeq" id="WP_099124250.1">
    <property type="nucleotide sequence ID" value="NZ_CAWNRH010000148.1"/>
</dbReference>
<keyword evidence="1" id="KW-0472">Membrane</keyword>
<feature type="transmembrane region" description="Helical" evidence="1">
    <location>
        <begin position="119"/>
        <end position="142"/>
    </location>
</feature>
<dbReference type="AlphaFoldDB" id="A0A2D0KTB1"/>